<keyword evidence="4" id="KW-1185">Reference proteome</keyword>
<dbReference type="Proteomes" id="UP001497516">
    <property type="component" value="Chromosome 10"/>
</dbReference>
<feature type="domain" description="Retrotransposon gag" evidence="1">
    <location>
        <begin position="86"/>
        <end position="158"/>
    </location>
</feature>
<evidence type="ECO:0000259" key="2">
    <source>
        <dbReference type="Pfam" id="PF14244"/>
    </source>
</evidence>
<dbReference type="EMBL" id="OZ034814">
    <property type="protein sequence ID" value="CAL1360354.1"/>
    <property type="molecule type" value="Genomic_DNA"/>
</dbReference>
<dbReference type="AlphaFoldDB" id="A0AAV2CUX8"/>
<evidence type="ECO:0000313" key="3">
    <source>
        <dbReference type="EMBL" id="CAL1360354.1"/>
    </source>
</evidence>
<evidence type="ECO:0008006" key="5">
    <source>
        <dbReference type="Google" id="ProtNLM"/>
    </source>
</evidence>
<dbReference type="InterPro" id="IPR029472">
    <property type="entry name" value="Copia-like_N"/>
</dbReference>
<evidence type="ECO:0000313" key="4">
    <source>
        <dbReference type="Proteomes" id="UP001497516"/>
    </source>
</evidence>
<reference evidence="3 4" key="1">
    <citation type="submission" date="2024-04" db="EMBL/GenBank/DDBJ databases">
        <authorList>
            <person name="Fracassetti M."/>
        </authorList>
    </citation>
    <scope>NUCLEOTIDE SEQUENCE [LARGE SCALE GENOMIC DNA]</scope>
</reference>
<feature type="domain" description="Retrotransposon Copia-like N-terminal" evidence="2">
    <location>
        <begin position="20"/>
        <end position="66"/>
    </location>
</feature>
<dbReference type="Pfam" id="PF14244">
    <property type="entry name" value="Retrotran_gag_3"/>
    <property type="match status" value="1"/>
</dbReference>
<dbReference type="InterPro" id="IPR005162">
    <property type="entry name" value="Retrotrans_gag_dom"/>
</dbReference>
<dbReference type="PANTHER" id="PTHR37610:SF97">
    <property type="entry name" value="RETROTRANSPOSON GAG DOMAIN-CONTAINING PROTEIN"/>
    <property type="match status" value="1"/>
</dbReference>
<gene>
    <name evidence="3" type="ORF">LTRI10_LOCUS7796</name>
</gene>
<name>A0AAV2CUX8_9ROSI</name>
<protein>
    <recommendedName>
        <fullName evidence="5">Retrotransposon Copia-like N-terminal domain-containing protein</fullName>
    </recommendedName>
</protein>
<organism evidence="3 4">
    <name type="scientific">Linum trigynum</name>
    <dbReference type="NCBI Taxonomy" id="586398"/>
    <lineage>
        <taxon>Eukaryota</taxon>
        <taxon>Viridiplantae</taxon>
        <taxon>Streptophyta</taxon>
        <taxon>Embryophyta</taxon>
        <taxon>Tracheophyta</taxon>
        <taxon>Spermatophyta</taxon>
        <taxon>Magnoliopsida</taxon>
        <taxon>eudicotyledons</taxon>
        <taxon>Gunneridae</taxon>
        <taxon>Pentapetalae</taxon>
        <taxon>rosids</taxon>
        <taxon>fabids</taxon>
        <taxon>Malpighiales</taxon>
        <taxon>Linaceae</taxon>
        <taxon>Linum</taxon>
    </lineage>
</organism>
<sequence>MAQTQTQAQPDPMADPYFLHASEQPGVLLVGEKLTPTNYNDWSKAMYNALGAKNKLGFIDGTILAPTTNTDPLHWFWTRNNIMVLSWIQQAVEPGIRKTLMSLKIASEAWQSLKARYGQRDIVRVAELIESLSSLQQGNQTLNEYYGHFIAIQDELDGYQPIESCACTPTSHQTCLALKLVLHYKETNYVIQFLRGLNDNYSTVRSQVLFGETLPSIDKVFQRLLQHERQQFGSQQSRVLASESIVLATQGSQGKRPYCTYCKRNGHTEDVCYHKHGWPPGMTPRVPTTTNQGKAIECTFCKRRGHTEDSCFHKHGWPSFGASKANPNTTPMRIEAPAFISQTPASSSSTNPDNQE</sequence>
<dbReference type="Pfam" id="PF03732">
    <property type="entry name" value="Retrotrans_gag"/>
    <property type="match status" value="1"/>
</dbReference>
<accession>A0AAV2CUX8</accession>
<dbReference type="PANTHER" id="PTHR37610">
    <property type="entry name" value="CCHC-TYPE DOMAIN-CONTAINING PROTEIN"/>
    <property type="match status" value="1"/>
</dbReference>
<evidence type="ECO:0000259" key="1">
    <source>
        <dbReference type="Pfam" id="PF03732"/>
    </source>
</evidence>
<proteinExistence type="predicted"/>